<feature type="region of interest" description="Disordered" evidence="1">
    <location>
        <begin position="1"/>
        <end position="22"/>
    </location>
</feature>
<keyword evidence="2" id="KW-1133">Transmembrane helix</keyword>
<accession>A0AAD7GSG8</accession>
<dbReference type="AlphaFoldDB" id="A0AAD7GSG8"/>
<feature type="compositionally biased region" description="Basic and acidic residues" evidence="1">
    <location>
        <begin position="146"/>
        <end position="164"/>
    </location>
</feature>
<protein>
    <recommendedName>
        <fullName evidence="5">Proteophosphoglycan ppg4</fullName>
    </recommendedName>
</protein>
<evidence type="ECO:0008006" key="5">
    <source>
        <dbReference type="Google" id="ProtNLM"/>
    </source>
</evidence>
<feature type="compositionally biased region" description="Low complexity" evidence="1">
    <location>
        <begin position="239"/>
        <end position="262"/>
    </location>
</feature>
<comment type="caution">
    <text evidence="3">The sequence shown here is derived from an EMBL/GenBank/DDBJ whole genome shotgun (WGS) entry which is preliminary data.</text>
</comment>
<feature type="compositionally biased region" description="Polar residues" evidence="1">
    <location>
        <begin position="388"/>
        <end position="419"/>
    </location>
</feature>
<feature type="transmembrane region" description="Helical" evidence="2">
    <location>
        <begin position="25"/>
        <end position="44"/>
    </location>
</feature>
<dbReference type="Proteomes" id="UP001221757">
    <property type="component" value="Unassembled WGS sequence"/>
</dbReference>
<sequence length="482" mass="50419">MLLPSLQPRASGDGTPPSSMSPTTWIPIAVVVSVLTLFTVLACTRKSIRSRLASMGNGVAAASGMPVTRELTAEQLAGSINRAPGAPAARARRPPRRTPSQISTVSLPAYMKEPGEQELVVSRGPDGEDVAMPAASAVDDEEDQSNDDHQQSNELRHSDAHDNPRYSPMPHTPTDSPLLGPDPRGDAPAYFEVVEPDAEHYPPGISIASPGPEDPTPQRRSGFFSMFRPAPPPIPAPSASPTNDSSPLSLTHTRTLSTTAPSLAPSALPTRHRASTSTSTLFSLSRKKSSASLSANNLTSPSLISLASISHPLPHTLFKTEFTALPKNGLTPEQLSLISGTKEGGLGRFGVPWGDAAVAYAHASASTSRVALGEDGEAPPPGWEEVSIQPSTSQQEAETSGSGSQEAEQEASPSGSGSQEEPAVSEPTPIVPLTRADSRASGMSTQSFATAEEGASEDPHNDGSDAQFRMHVHEPTDATVRP</sequence>
<organism evidence="3 4">
    <name type="scientific">Mycena rosella</name>
    <name type="common">Pink bonnet</name>
    <name type="synonym">Agaricus rosellus</name>
    <dbReference type="NCBI Taxonomy" id="1033263"/>
    <lineage>
        <taxon>Eukaryota</taxon>
        <taxon>Fungi</taxon>
        <taxon>Dikarya</taxon>
        <taxon>Basidiomycota</taxon>
        <taxon>Agaricomycotina</taxon>
        <taxon>Agaricomycetes</taxon>
        <taxon>Agaricomycetidae</taxon>
        <taxon>Agaricales</taxon>
        <taxon>Marasmiineae</taxon>
        <taxon>Mycenaceae</taxon>
        <taxon>Mycena</taxon>
    </lineage>
</organism>
<evidence type="ECO:0000256" key="1">
    <source>
        <dbReference type="SAM" id="MobiDB-lite"/>
    </source>
</evidence>
<dbReference type="EMBL" id="JARKIE010000010">
    <property type="protein sequence ID" value="KAJ7704341.1"/>
    <property type="molecule type" value="Genomic_DNA"/>
</dbReference>
<evidence type="ECO:0000313" key="3">
    <source>
        <dbReference type="EMBL" id="KAJ7704341.1"/>
    </source>
</evidence>
<proteinExistence type="predicted"/>
<feature type="region of interest" description="Disordered" evidence="1">
    <location>
        <begin position="370"/>
        <end position="482"/>
    </location>
</feature>
<keyword evidence="4" id="KW-1185">Reference proteome</keyword>
<feature type="region of interest" description="Disordered" evidence="1">
    <location>
        <begin position="78"/>
        <end position="281"/>
    </location>
</feature>
<evidence type="ECO:0000256" key="2">
    <source>
        <dbReference type="SAM" id="Phobius"/>
    </source>
</evidence>
<gene>
    <name evidence="3" type="ORF">B0H17DRAFT_1039319</name>
</gene>
<reference evidence="3" key="1">
    <citation type="submission" date="2023-03" db="EMBL/GenBank/DDBJ databases">
        <title>Massive genome expansion in bonnet fungi (Mycena s.s.) driven by repeated elements and novel gene families across ecological guilds.</title>
        <authorList>
            <consortium name="Lawrence Berkeley National Laboratory"/>
            <person name="Harder C.B."/>
            <person name="Miyauchi S."/>
            <person name="Viragh M."/>
            <person name="Kuo A."/>
            <person name="Thoen E."/>
            <person name="Andreopoulos B."/>
            <person name="Lu D."/>
            <person name="Skrede I."/>
            <person name="Drula E."/>
            <person name="Henrissat B."/>
            <person name="Morin E."/>
            <person name="Kohler A."/>
            <person name="Barry K."/>
            <person name="LaButti K."/>
            <person name="Morin E."/>
            <person name="Salamov A."/>
            <person name="Lipzen A."/>
            <person name="Mereny Z."/>
            <person name="Hegedus B."/>
            <person name="Baldrian P."/>
            <person name="Stursova M."/>
            <person name="Weitz H."/>
            <person name="Taylor A."/>
            <person name="Grigoriev I.V."/>
            <person name="Nagy L.G."/>
            <person name="Martin F."/>
            <person name="Kauserud H."/>
        </authorList>
    </citation>
    <scope>NUCLEOTIDE SEQUENCE</scope>
    <source>
        <strain evidence="3">CBHHK067</strain>
    </source>
</reference>
<keyword evidence="2" id="KW-0812">Transmembrane</keyword>
<feature type="compositionally biased region" description="Pro residues" evidence="1">
    <location>
        <begin position="229"/>
        <end position="238"/>
    </location>
</feature>
<keyword evidence="2" id="KW-0472">Membrane</keyword>
<name>A0AAD7GSG8_MYCRO</name>
<evidence type="ECO:0000313" key="4">
    <source>
        <dbReference type="Proteomes" id="UP001221757"/>
    </source>
</evidence>